<keyword evidence="2" id="KW-0808">Transferase</keyword>
<dbReference type="AlphaFoldDB" id="A0A4V3CZ51"/>
<dbReference type="PANTHER" id="PTHR43591">
    <property type="entry name" value="METHYLTRANSFERASE"/>
    <property type="match status" value="1"/>
</dbReference>
<dbReference type="CDD" id="cd02440">
    <property type="entry name" value="AdoMet_MTases"/>
    <property type="match status" value="1"/>
</dbReference>
<keyword evidence="3" id="KW-1185">Reference proteome</keyword>
<dbReference type="PANTHER" id="PTHR43591:SF24">
    <property type="entry name" value="2-METHOXY-6-POLYPRENYL-1,4-BENZOQUINOL METHYLASE, MITOCHONDRIAL"/>
    <property type="match status" value="1"/>
</dbReference>
<dbReference type="OrthoDB" id="9795634at2"/>
<evidence type="ECO:0000313" key="2">
    <source>
        <dbReference type="EMBL" id="TDP96688.1"/>
    </source>
</evidence>
<dbReference type="GO" id="GO:0032259">
    <property type="term" value="P:methylation"/>
    <property type="evidence" value="ECO:0007669"/>
    <property type="project" value="UniProtKB-KW"/>
</dbReference>
<dbReference type="EMBL" id="SNXZ01000004">
    <property type="protein sequence ID" value="TDP96688.1"/>
    <property type="molecule type" value="Genomic_DNA"/>
</dbReference>
<organism evidence="2 3">
    <name type="scientific">Labedaea rhizosphaerae</name>
    <dbReference type="NCBI Taxonomy" id="598644"/>
    <lineage>
        <taxon>Bacteria</taxon>
        <taxon>Bacillati</taxon>
        <taxon>Actinomycetota</taxon>
        <taxon>Actinomycetes</taxon>
        <taxon>Pseudonocardiales</taxon>
        <taxon>Pseudonocardiaceae</taxon>
        <taxon>Labedaea</taxon>
    </lineage>
</organism>
<gene>
    <name evidence="2" type="ORF">EV186_104676</name>
</gene>
<name>A0A4V3CZ51_LABRH</name>
<feature type="domain" description="Methyltransferase type 11" evidence="1">
    <location>
        <begin position="39"/>
        <end position="131"/>
    </location>
</feature>
<dbReference type="GO" id="GO:0008757">
    <property type="term" value="F:S-adenosylmethionine-dependent methyltransferase activity"/>
    <property type="evidence" value="ECO:0007669"/>
    <property type="project" value="InterPro"/>
</dbReference>
<evidence type="ECO:0000259" key="1">
    <source>
        <dbReference type="Pfam" id="PF08241"/>
    </source>
</evidence>
<protein>
    <submittedName>
        <fullName evidence="2">Methyltransferase family protein</fullName>
    </submittedName>
</protein>
<dbReference type="Proteomes" id="UP000295444">
    <property type="component" value="Unassembled WGS sequence"/>
</dbReference>
<proteinExistence type="predicted"/>
<dbReference type="Gene3D" id="3.40.50.150">
    <property type="entry name" value="Vaccinia Virus protein VP39"/>
    <property type="match status" value="1"/>
</dbReference>
<reference evidence="2 3" key="1">
    <citation type="submission" date="2019-03" db="EMBL/GenBank/DDBJ databases">
        <title>Genomic Encyclopedia of Type Strains, Phase IV (KMG-IV): sequencing the most valuable type-strain genomes for metagenomic binning, comparative biology and taxonomic classification.</title>
        <authorList>
            <person name="Goeker M."/>
        </authorList>
    </citation>
    <scope>NUCLEOTIDE SEQUENCE [LARGE SCALE GENOMIC DNA]</scope>
    <source>
        <strain evidence="2 3">DSM 45361</strain>
    </source>
</reference>
<dbReference type="InterPro" id="IPR013216">
    <property type="entry name" value="Methyltransf_11"/>
</dbReference>
<dbReference type="Pfam" id="PF08241">
    <property type="entry name" value="Methyltransf_11"/>
    <property type="match status" value="1"/>
</dbReference>
<keyword evidence="2" id="KW-0489">Methyltransferase</keyword>
<accession>A0A4V3CZ51</accession>
<dbReference type="InterPro" id="IPR029063">
    <property type="entry name" value="SAM-dependent_MTases_sf"/>
</dbReference>
<dbReference type="SUPFAM" id="SSF53335">
    <property type="entry name" value="S-adenosyl-L-methionine-dependent methyltransferases"/>
    <property type="match status" value="1"/>
</dbReference>
<evidence type="ECO:0000313" key="3">
    <source>
        <dbReference type="Proteomes" id="UP000295444"/>
    </source>
</evidence>
<comment type="caution">
    <text evidence="2">The sequence shown here is derived from an EMBL/GenBank/DDBJ whole genome shotgun (WGS) entry which is preliminary data.</text>
</comment>
<sequence>MGGWWADGAAYERYVGRWSRPVATAFVRWLDVPAGRRWLDIGCGTGALTQTLLDEVDPAAVLGVDPSEGFLEQARAQVTDPRAEFRTGDARALPDGPFDAAVSGLSLNFVPSAQEAVAELHRVVTPGGVAAAYVWDYPHGLELVRYFWDVAKSVDPAAAELDEGTRFPICDPEALTELWSGFDDVEVRPIEVPTVFADFDDYWTPFLGGQGPAPSYLATLSAADQDAIRDLLRFRLPSGPDGQIVLSATALAVRGRAKV</sequence>
<dbReference type="RefSeq" id="WP_133852008.1">
    <property type="nucleotide sequence ID" value="NZ_SNXZ01000004.1"/>
</dbReference>